<evidence type="ECO:0000256" key="4">
    <source>
        <dbReference type="ARBA" id="ARBA00023136"/>
    </source>
</evidence>
<feature type="transmembrane region" description="Helical" evidence="5">
    <location>
        <begin position="39"/>
        <end position="59"/>
    </location>
</feature>
<keyword evidence="4 5" id="KW-0472">Membrane</keyword>
<reference evidence="6 7" key="1">
    <citation type="journal article" date="2018" name="Syst. Appl. Microbiol.">
        <title>Agrobacterium rosae sp. nov., isolated from galls on different agricultural crops.</title>
        <authorList>
            <person name="Kuzmanovic N."/>
            <person name="Pulawska J."/>
            <person name="Smalla K."/>
            <person name="Nesme X."/>
        </authorList>
    </citation>
    <scope>NUCLEOTIDE SEQUENCE [LARGE SCALE GENOMIC DNA]</scope>
    <source>
        <strain evidence="6 7">NCPPB 1650</strain>
    </source>
</reference>
<proteinExistence type="predicted"/>
<dbReference type="RefSeq" id="WP_077104733.1">
    <property type="nucleotide sequence ID" value="NZ_NXEJ01000013.1"/>
</dbReference>
<dbReference type="AlphaFoldDB" id="A0AAE5RTD5"/>
<feature type="transmembrane region" description="Helical" evidence="5">
    <location>
        <begin position="95"/>
        <end position="112"/>
    </location>
</feature>
<dbReference type="EMBL" id="NXEJ01000013">
    <property type="protein sequence ID" value="POO48750.1"/>
    <property type="molecule type" value="Genomic_DNA"/>
</dbReference>
<evidence type="ECO:0000256" key="1">
    <source>
        <dbReference type="ARBA" id="ARBA00004141"/>
    </source>
</evidence>
<evidence type="ECO:0000313" key="6">
    <source>
        <dbReference type="EMBL" id="POO48750.1"/>
    </source>
</evidence>
<comment type="subcellular location">
    <subcellularLocation>
        <location evidence="1">Membrane</location>
        <topology evidence="1">Multi-pass membrane protein</topology>
    </subcellularLocation>
</comment>
<dbReference type="GeneID" id="86882630"/>
<keyword evidence="3 5" id="KW-1133">Transmembrane helix</keyword>
<dbReference type="Pfam" id="PF13564">
    <property type="entry name" value="DoxX_2"/>
    <property type="match status" value="1"/>
</dbReference>
<comment type="caution">
    <text evidence="6">The sequence shown here is derived from an EMBL/GenBank/DDBJ whole genome shotgun (WGS) entry which is preliminary data.</text>
</comment>
<dbReference type="Proteomes" id="UP000237447">
    <property type="component" value="Unassembled WGS sequence"/>
</dbReference>
<keyword evidence="6" id="KW-0614">Plasmid</keyword>
<sequence length="130" mass="13957">MTATYTYWISTALLSLLYLGSAFMYLTKRDFVTKALVDLGYSAGNLVPFMIVVKILGPLTILTRFNVALSDLAYAGIFYHLLLSGMAHLGARKPAGAMPAAIGFVLLLASFLTQNAARGVPSAYLQALGF</sequence>
<evidence type="ECO:0008006" key="8">
    <source>
        <dbReference type="Google" id="ProtNLM"/>
    </source>
</evidence>
<evidence type="ECO:0000256" key="2">
    <source>
        <dbReference type="ARBA" id="ARBA00022692"/>
    </source>
</evidence>
<dbReference type="GO" id="GO:0016020">
    <property type="term" value="C:membrane"/>
    <property type="evidence" value="ECO:0007669"/>
    <property type="project" value="UniProtKB-SubCell"/>
</dbReference>
<accession>A0AAE5RTD5</accession>
<evidence type="ECO:0000256" key="5">
    <source>
        <dbReference type="SAM" id="Phobius"/>
    </source>
</evidence>
<geneLocation type="plasmid" evidence="6">
    <name>pTi</name>
</geneLocation>
<gene>
    <name evidence="6" type="ORF">CPJ18_25515</name>
</gene>
<keyword evidence="2 5" id="KW-0812">Transmembrane</keyword>
<evidence type="ECO:0000313" key="7">
    <source>
        <dbReference type="Proteomes" id="UP000237447"/>
    </source>
</evidence>
<organism evidence="6 7">
    <name type="scientific">Agrobacterium rosae</name>
    <dbReference type="NCBI Taxonomy" id="1972867"/>
    <lineage>
        <taxon>Bacteria</taxon>
        <taxon>Pseudomonadati</taxon>
        <taxon>Pseudomonadota</taxon>
        <taxon>Alphaproteobacteria</taxon>
        <taxon>Hyphomicrobiales</taxon>
        <taxon>Rhizobiaceae</taxon>
        <taxon>Rhizobium/Agrobacterium group</taxon>
        <taxon>Agrobacterium</taxon>
    </lineage>
</organism>
<feature type="transmembrane region" description="Helical" evidence="5">
    <location>
        <begin position="6"/>
        <end position="27"/>
    </location>
</feature>
<dbReference type="InterPro" id="IPR032808">
    <property type="entry name" value="DoxX"/>
</dbReference>
<name>A0AAE5RTD5_9HYPH</name>
<protein>
    <recommendedName>
        <fullName evidence="8">DoxX family protein</fullName>
    </recommendedName>
</protein>
<evidence type="ECO:0000256" key="3">
    <source>
        <dbReference type="ARBA" id="ARBA00022989"/>
    </source>
</evidence>